<dbReference type="Proteomes" id="UP000201697">
    <property type="component" value="Segment"/>
</dbReference>
<reference evidence="1 2" key="1">
    <citation type="submission" date="2015-08" db="EMBL/GenBank/DDBJ databases">
        <authorList>
            <person name="Clarke R.M."/>
            <person name="Taylor B.J."/>
            <person name="Thorniley A.J."/>
            <person name="Dasenko M.A."/>
            <person name="Denver D.R."/>
            <person name="Garcia-Ruiz H."/>
            <person name="Hoyer J.S."/>
            <person name="Jogdeo S."/>
            <person name="Sullivan C.M."/>
            <person name="Peterson M.R."/>
            <person name="Rowley E.R."/>
            <person name="Schnitzler C.E."/>
            <person name="Vining K.J."/>
            <person name="Almabruk K.H."/>
            <person name="Banawas S."/>
            <person name="Beatty C."/>
            <person name="Bullock C.J."/>
            <person name="Cappellazzi J.E."/>
            <person name="Chagani S.E."/>
            <person name="Chatterjee P."/>
            <person name="Cram E.D."/>
            <person name="Elorriaga M.E."/>
            <person name="Esser M."/>
            <person name="Fellows E.J."/>
            <person name="Garcia G.R."/>
            <person name="Gullaba J.M."/>
            <person name="Kinsley M.A."/>
            <person name="Luo F."/>
            <person name="McGinnis M."/>
            <person name="Paquette C.E."/>
            <person name="Reddekopp R.L."/>
            <person name="Rosen K.L."/>
            <person name="Sahlfeld L.M."/>
            <person name="Vondras A.M."/>
            <person name="Wang J.X."/>
            <person name="Weiss E.S."/>
            <person name="Wernick R."/>
            <person name="Abuelizz H.A."/>
            <person name="Amaro Y."/>
            <person name="Archer C.L."/>
            <person name="Basu A."/>
            <person name="Bellinger M.R."/>
            <person name="Johnson S.F."/>
            <person name="Kitchen S.A."/>
            <person name="Li M."/>
            <person name="Morey-Castro K.E."/>
            <person name="Lavalleur H.J."/>
            <person name="Rangel L.J."/>
            <person name="Ree J.F."/>
            <person name="Shay S.D."/>
            <person name="Sheng Y."/>
            <person name="Smyth J.C."/>
            <person name="Stamm E.A."/>
            <person name="Taylor C.R."/>
            <person name="Vining O.B."/>
            <person name="Wanzeck K.M."/>
            <person name="Watson G."/>
            <person name="Bruck A.J."/>
            <person name="Anders K.R."/>
            <person name="Bradley K.W."/>
            <person name="Asai D.J."/>
            <person name="Bowman C.A."/>
            <person name="Russell D.A."/>
            <person name="Pope W.H."/>
            <person name="Jacobs-Sera D."/>
            <person name="Hendrix R.W."/>
            <person name="Hatfull G.F."/>
        </authorList>
    </citation>
    <scope>NUCLEOTIDE SEQUENCE [LARGE SCALE GENOMIC DNA]</scope>
</reference>
<dbReference type="GeneID" id="26632197"/>
<dbReference type="RefSeq" id="YP_009205557.1">
    <property type="nucleotide sequence ID" value="NC_028878.1"/>
</dbReference>
<gene>
    <name evidence="1" type="ORF">SEA_ARCHIE_90</name>
</gene>
<proteinExistence type="predicted"/>
<accession>A0A0M5M2Z5</accession>
<sequence>MSYTLLAGSANGLALVSHPDGGVFRYNFGRPDGIIFYQNADHAEAFNPGEHLLWDYYGRKFDTLDALRVWWAYERTSGG</sequence>
<dbReference type="KEGG" id="vg:26632197"/>
<organism evidence="1 2">
    <name type="scientific">Mycobacterium phage Archie</name>
    <dbReference type="NCBI Taxonomy" id="1718599"/>
    <lineage>
        <taxon>Viruses</taxon>
        <taxon>Duplodnaviria</taxon>
        <taxon>Heunggongvirae</taxon>
        <taxon>Uroviricota</taxon>
        <taxon>Caudoviricetes</taxon>
        <taxon>Vilmaviridae</taxon>
        <taxon>Lclasvirinae</taxon>
        <taxon>Faithunavirus</taxon>
        <taxon>Faithunavirus archie</taxon>
    </lineage>
</organism>
<keyword evidence="2" id="KW-1185">Reference proteome</keyword>
<evidence type="ECO:0000313" key="2">
    <source>
        <dbReference type="Proteomes" id="UP000201697"/>
    </source>
</evidence>
<protein>
    <submittedName>
        <fullName evidence="1">Uncharacterized protein</fullName>
    </submittedName>
</protein>
<dbReference type="OrthoDB" id="21031at10239"/>
<dbReference type="EMBL" id="KT591489">
    <property type="protein sequence ID" value="ALF00396.1"/>
    <property type="molecule type" value="Genomic_DNA"/>
</dbReference>
<name>A0A0M5M2Z5_9CAUD</name>
<evidence type="ECO:0000313" key="1">
    <source>
        <dbReference type="EMBL" id="ALF00396.1"/>
    </source>
</evidence>